<gene>
    <name evidence="4" type="ORF">NC998_17335</name>
</gene>
<comment type="caution">
    <text evidence="4">The sequence shown here is derived from an EMBL/GenBank/DDBJ whole genome shotgun (WGS) entry which is preliminary data.</text>
</comment>
<organism evidence="4 5">
    <name type="scientific">Trichocoleus desertorum GB2-A4</name>
    <dbReference type="NCBI Taxonomy" id="2933944"/>
    <lineage>
        <taxon>Bacteria</taxon>
        <taxon>Bacillati</taxon>
        <taxon>Cyanobacteriota</taxon>
        <taxon>Cyanophyceae</taxon>
        <taxon>Leptolyngbyales</taxon>
        <taxon>Trichocoleusaceae</taxon>
        <taxon>Trichocoleus</taxon>
    </lineage>
</organism>
<evidence type="ECO:0000313" key="5">
    <source>
        <dbReference type="Proteomes" id="UP001464891"/>
    </source>
</evidence>
<dbReference type="PANTHER" id="PTHR30055:SF146">
    <property type="entry name" value="HTH-TYPE TRANSCRIPTIONAL DUAL REGULATOR CECR"/>
    <property type="match status" value="1"/>
</dbReference>
<keyword evidence="1 2" id="KW-0238">DNA-binding</keyword>
<dbReference type="PANTHER" id="PTHR30055">
    <property type="entry name" value="HTH-TYPE TRANSCRIPTIONAL REGULATOR RUTR"/>
    <property type="match status" value="1"/>
</dbReference>
<dbReference type="Pfam" id="PF14246">
    <property type="entry name" value="TetR_C_7"/>
    <property type="match status" value="1"/>
</dbReference>
<dbReference type="PROSITE" id="PS01081">
    <property type="entry name" value="HTH_TETR_1"/>
    <property type="match status" value="1"/>
</dbReference>
<evidence type="ECO:0000259" key="3">
    <source>
        <dbReference type="PROSITE" id="PS50977"/>
    </source>
</evidence>
<dbReference type="Gene3D" id="1.10.357.10">
    <property type="entry name" value="Tetracycline Repressor, domain 2"/>
    <property type="match status" value="1"/>
</dbReference>
<dbReference type="InterPro" id="IPR001647">
    <property type="entry name" value="HTH_TetR"/>
</dbReference>
<feature type="DNA-binding region" description="H-T-H motif" evidence="2">
    <location>
        <begin position="36"/>
        <end position="55"/>
    </location>
</feature>
<name>A0ABV0JAQ6_9CYAN</name>
<dbReference type="RefSeq" id="WP_190437419.1">
    <property type="nucleotide sequence ID" value="NZ_JAMPKM010000011.1"/>
</dbReference>
<dbReference type="Pfam" id="PF00440">
    <property type="entry name" value="TetR_N"/>
    <property type="match status" value="1"/>
</dbReference>
<dbReference type="SUPFAM" id="SSF46689">
    <property type="entry name" value="Homeodomain-like"/>
    <property type="match status" value="1"/>
</dbReference>
<dbReference type="SUPFAM" id="SSF48498">
    <property type="entry name" value="Tetracyclin repressor-like, C-terminal domain"/>
    <property type="match status" value="1"/>
</dbReference>
<proteinExistence type="predicted"/>
<feature type="domain" description="HTH tetR-type" evidence="3">
    <location>
        <begin position="13"/>
        <end position="73"/>
    </location>
</feature>
<dbReference type="InterPro" id="IPR036271">
    <property type="entry name" value="Tet_transcr_reg_TetR-rel_C_sf"/>
</dbReference>
<dbReference type="InterPro" id="IPR023772">
    <property type="entry name" value="DNA-bd_HTH_TetR-type_CS"/>
</dbReference>
<evidence type="ECO:0000313" key="4">
    <source>
        <dbReference type="EMBL" id="MEP0818863.1"/>
    </source>
</evidence>
<evidence type="ECO:0000256" key="1">
    <source>
        <dbReference type="ARBA" id="ARBA00023125"/>
    </source>
</evidence>
<accession>A0ABV0JAQ6</accession>
<sequence>MRKTKSVDRDLSPEKTAAILDGAIQEFLVKGYAATSMDRVAAAAGVSKATVYSHFQDKEALFTALIQRLACQKELFNSEKLQAIQDDPALVLRAFALEMLDKIQADPHLLTFVRLIIGESSRFPALARAFVQNVEKPSIELLTQYLASRPELRLPDPEVAARAFIGTIVHYVILKDLLHSGDLVPMERDRLLDNLLHLIIRPAS</sequence>
<evidence type="ECO:0000256" key="2">
    <source>
        <dbReference type="PROSITE-ProRule" id="PRU00335"/>
    </source>
</evidence>
<dbReference type="EMBL" id="JAMPKM010000011">
    <property type="protein sequence ID" value="MEP0818863.1"/>
    <property type="molecule type" value="Genomic_DNA"/>
</dbReference>
<keyword evidence="5" id="KW-1185">Reference proteome</keyword>
<dbReference type="InterPro" id="IPR039536">
    <property type="entry name" value="TetR_C_Proteobacteria"/>
</dbReference>
<dbReference type="Proteomes" id="UP001464891">
    <property type="component" value="Unassembled WGS sequence"/>
</dbReference>
<dbReference type="PRINTS" id="PR00455">
    <property type="entry name" value="HTHTETR"/>
</dbReference>
<protein>
    <submittedName>
        <fullName evidence="4">TetR/AcrR family transcriptional regulator</fullName>
    </submittedName>
</protein>
<dbReference type="InterPro" id="IPR009057">
    <property type="entry name" value="Homeodomain-like_sf"/>
</dbReference>
<dbReference type="InterPro" id="IPR050109">
    <property type="entry name" value="HTH-type_TetR-like_transc_reg"/>
</dbReference>
<reference evidence="4 5" key="1">
    <citation type="submission" date="2022-04" db="EMBL/GenBank/DDBJ databases">
        <title>Positive selection, recombination, and allopatry shape intraspecific diversity of widespread and dominant cyanobacteria.</title>
        <authorList>
            <person name="Wei J."/>
            <person name="Shu W."/>
            <person name="Hu C."/>
        </authorList>
    </citation>
    <scope>NUCLEOTIDE SEQUENCE [LARGE SCALE GENOMIC DNA]</scope>
    <source>
        <strain evidence="4 5">GB2-A4</strain>
    </source>
</reference>
<dbReference type="PROSITE" id="PS50977">
    <property type="entry name" value="HTH_TETR_2"/>
    <property type="match status" value="1"/>
</dbReference>